<comment type="induction">
    <text evidence="14">By heat shock.</text>
</comment>
<organism evidence="21 22">
    <name type="scientific">Megamonas hypermegale</name>
    <dbReference type="NCBI Taxonomy" id="158847"/>
    <lineage>
        <taxon>Bacteria</taxon>
        <taxon>Bacillati</taxon>
        <taxon>Bacillota</taxon>
        <taxon>Negativicutes</taxon>
        <taxon>Selenomonadales</taxon>
        <taxon>Selenomonadaceae</taxon>
        <taxon>Megamonas</taxon>
    </lineage>
</organism>
<dbReference type="Pfam" id="PF05362">
    <property type="entry name" value="Lon_C"/>
    <property type="match status" value="1"/>
</dbReference>
<dbReference type="InterPro" id="IPR008268">
    <property type="entry name" value="Peptidase_S16_AS"/>
</dbReference>
<feature type="domain" description="Lon N-terminal" evidence="20">
    <location>
        <begin position="7"/>
        <end position="201"/>
    </location>
</feature>
<dbReference type="Pfam" id="PF22667">
    <property type="entry name" value="Lon_lid"/>
    <property type="match status" value="1"/>
</dbReference>
<comment type="subcellular location">
    <subcellularLocation>
        <location evidence="1 14">Cytoplasm</location>
    </subcellularLocation>
</comment>
<keyword evidence="3 14" id="KW-0645">Protease</keyword>
<dbReference type="GO" id="GO:0006515">
    <property type="term" value="P:protein quality control for misfolded or incompletely synthesized proteins"/>
    <property type="evidence" value="ECO:0007669"/>
    <property type="project" value="UniProtKB-UniRule"/>
</dbReference>
<dbReference type="PRINTS" id="PR00830">
    <property type="entry name" value="ENDOLAPTASE"/>
</dbReference>
<dbReference type="GO" id="GO:0034605">
    <property type="term" value="P:cellular response to heat"/>
    <property type="evidence" value="ECO:0007669"/>
    <property type="project" value="UniProtKB-UniRule"/>
</dbReference>
<dbReference type="Pfam" id="PF00004">
    <property type="entry name" value="AAA"/>
    <property type="match status" value="1"/>
</dbReference>
<dbReference type="SMART" id="SM00464">
    <property type="entry name" value="LON"/>
    <property type="match status" value="1"/>
</dbReference>
<evidence type="ECO:0000256" key="1">
    <source>
        <dbReference type="ARBA" id="ARBA00004496"/>
    </source>
</evidence>
<dbReference type="Proteomes" id="UP000255234">
    <property type="component" value="Unassembled WGS sequence"/>
</dbReference>
<dbReference type="PROSITE" id="PS51786">
    <property type="entry name" value="LON_PROTEOLYTIC"/>
    <property type="match status" value="1"/>
</dbReference>
<evidence type="ECO:0000256" key="8">
    <source>
        <dbReference type="ARBA" id="ARBA00023016"/>
    </source>
</evidence>
<evidence type="ECO:0000259" key="19">
    <source>
        <dbReference type="PROSITE" id="PS51786"/>
    </source>
</evidence>
<dbReference type="STRING" id="1122216.GCA_000423385_01429"/>
<dbReference type="Gene3D" id="3.30.230.10">
    <property type="match status" value="1"/>
</dbReference>
<proteinExistence type="evidence at transcript level"/>
<dbReference type="EMBL" id="UGPP01000001">
    <property type="protein sequence ID" value="STY71766.1"/>
    <property type="molecule type" value="Genomic_DNA"/>
</dbReference>
<keyword evidence="5 14" id="KW-0378">Hydrolase</keyword>
<dbReference type="Gene3D" id="1.10.8.60">
    <property type="match status" value="1"/>
</dbReference>
<evidence type="ECO:0000313" key="21">
    <source>
        <dbReference type="EMBL" id="STY71766.1"/>
    </source>
</evidence>
<dbReference type="GO" id="GO:0016887">
    <property type="term" value="F:ATP hydrolysis activity"/>
    <property type="evidence" value="ECO:0007669"/>
    <property type="project" value="UniProtKB-UniRule"/>
</dbReference>
<evidence type="ECO:0000256" key="17">
    <source>
        <dbReference type="PROSITE-ProRule" id="PRU01122"/>
    </source>
</evidence>
<dbReference type="GO" id="GO:0004176">
    <property type="term" value="F:ATP-dependent peptidase activity"/>
    <property type="evidence" value="ECO:0007669"/>
    <property type="project" value="UniProtKB-UniRule"/>
</dbReference>
<dbReference type="EC" id="3.4.21.53" evidence="11 14"/>
<dbReference type="SUPFAM" id="SSF88697">
    <property type="entry name" value="PUA domain-like"/>
    <property type="match status" value="1"/>
</dbReference>
<feature type="domain" description="Lon proteolytic" evidence="19">
    <location>
        <begin position="589"/>
        <end position="770"/>
    </location>
</feature>
<dbReference type="Gene3D" id="1.20.5.5270">
    <property type="match status" value="1"/>
</dbReference>
<dbReference type="FunFam" id="3.40.50.300:FF:000021">
    <property type="entry name" value="Lon protease homolog"/>
    <property type="match status" value="1"/>
</dbReference>
<dbReference type="InterPro" id="IPR020568">
    <property type="entry name" value="Ribosomal_Su5_D2-typ_SF"/>
</dbReference>
<dbReference type="Gene3D" id="3.40.50.300">
    <property type="entry name" value="P-loop containing nucleotide triphosphate hydrolases"/>
    <property type="match status" value="1"/>
</dbReference>
<feature type="active site" evidence="14 15">
    <location>
        <position position="676"/>
    </location>
</feature>
<evidence type="ECO:0000256" key="14">
    <source>
        <dbReference type="HAMAP-Rule" id="MF_01973"/>
    </source>
</evidence>
<protein>
    <recommendedName>
        <fullName evidence="12 14">Lon protease</fullName>
        <ecNumber evidence="11 14">3.4.21.53</ecNumber>
    </recommendedName>
    <alternativeName>
        <fullName evidence="13 14">ATP-dependent protease La</fullName>
    </alternativeName>
</protein>
<gene>
    <name evidence="21" type="primary">lon1</name>
    <name evidence="14" type="synonym">lon</name>
    <name evidence="21" type="ORF">NCTC10571_01929</name>
</gene>
<evidence type="ECO:0000256" key="6">
    <source>
        <dbReference type="ARBA" id="ARBA00022825"/>
    </source>
</evidence>
<dbReference type="InterPro" id="IPR027065">
    <property type="entry name" value="Lon_Prtase"/>
</dbReference>
<dbReference type="AlphaFoldDB" id="A0A378NV71"/>
<accession>A0A378NV71</accession>
<dbReference type="GO" id="GO:0043565">
    <property type="term" value="F:sequence-specific DNA binding"/>
    <property type="evidence" value="ECO:0007669"/>
    <property type="project" value="UniProtKB-UniRule"/>
</dbReference>
<evidence type="ECO:0000259" key="20">
    <source>
        <dbReference type="PROSITE" id="PS51787"/>
    </source>
</evidence>
<dbReference type="InterPro" id="IPR015947">
    <property type="entry name" value="PUA-like_sf"/>
</dbReference>
<evidence type="ECO:0000256" key="4">
    <source>
        <dbReference type="ARBA" id="ARBA00022741"/>
    </source>
</evidence>
<keyword evidence="6 14" id="KW-0720">Serine protease</keyword>
<evidence type="ECO:0000256" key="11">
    <source>
        <dbReference type="ARBA" id="ARBA00066743"/>
    </source>
</evidence>
<evidence type="ECO:0000256" key="5">
    <source>
        <dbReference type="ARBA" id="ARBA00022801"/>
    </source>
</evidence>
<dbReference type="InterPro" id="IPR046336">
    <property type="entry name" value="Lon_prtase_N_sf"/>
</dbReference>
<dbReference type="PANTHER" id="PTHR10046">
    <property type="entry name" value="ATP DEPENDENT LON PROTEASE FAMILY MEMBER"/>
    <property type="match status" value="1"/>
</dbReference>
<evidence type="ECO:0000256" key="2">
    <source>
        <dbReference type="ARBA" id="ARBA00022490"/>
    </source>
</evidence>
<dbReference type="SMART" id="SM00382">
    <property type="entry name" value="AAA"/>
    <property type="match status" value="1"/>
</dbReference>
<evidence type="ECO:0000256" key="16">
    <source>
        <dbReference type="PIRSR" id="PIRSR001174-2"/>
    </source>
</evidence>
<dbReference type="InterPro" id="IPR004815">
    <property type="entry name" value="Lon_bac/euk-typ"/>
</dbReference>
<dbReference type="GO" id="GO:0005737">
    <property type="term" value="C:cytoplasm"/>
    <property type="evidence" value="ECO:0007669"/>
    <property type="project" value="UniProtKB-SubCell"/>
</dbReference>
<evidence type="ECO:0000256" key="13">
    <source>
        <dbReference type="ARBA" id="ARBA00082722"/>
    </source>
</evidence>
<dbReference type="Gene3D" id="2.30.130.40">
    <property type="entry name" value="LON domain-like"/>
    <property type="match status" value="1"/>
</dbReference>
<evidence type="ECO:0000256" key="18">
    <source>
        <dbReference type="RuleBase" id="RU000591"/>
    </source>
</evidence>
<dbReference type="Pfam" id="PF02190">
    <property type="entry name" value="LON_substr_bdg"/>
    <property type="match status" value="1"/>
</dbReference>
<dbReference type="InterPro" id="IPR054594">
    <property type="entry name" value="Lon_lid"/>
</dbReference>
<dbReference type="InterPro" id="IPR027417">
    <property type="entry name" value="P-loop_NTPase"/>
</dbReference>
<reference evidence="21 22" key="1">
    <citation type="submission" date="2018-06" db="EMBL/GenBank/DDBJ databases">
        <authorList>
            <consortium name="Pathogen Informatics"/>
            <person name="Doyle S."/>
        </authorList>
    </citation>
    <scope>NUCLEOTIDE SEQUENCE [LARGE SCALE GENOMIC DNA]</scope>
    <source>
        <strain evidence="21 22">NCTC10571</strain>
    </source>
</reference>
<comment type="function">
    <text evidence="10 14">ATP-dependent serine protease that mediates the selective degradation of mutant and abnormal proteins as well as certain short-lived regulatory proteins. Required for cellular homeostasis and for survival from DNA damage and developmental changes induced by stress. Degrades polypeptides processively to yield small peptide fragments that are 5 to 10 amino acids long. Binds to DNA in a double-stranded, site-specific manner.</text>
</comment>
<evidence type="ECO:0000256" key="10">
    <source>
        <dbReference type="ARBA" id="ARBA00053875"/>
    </source>
</evidence>
<evidence type="ECO:0000256" key="7">
    <source>
        <dbReference type="ARBA" id="ARBA00022840"/>
    </source>
</evidence>
<evidence type="ECO:0000313" key="22">
    <source>
        <dbReference type="Proteomes" id="UP000255234"/>
    </source>
</evidence>
<keyword evidence="8 14" id="KW-0346">Stress response</keyword>
<dbReference type="PROSITE" id="PS01046">
    <property type="entry name" value="LON_SER"/>
    <property type="match status" value="1"/>
</dbReference>
<comment type="similarity">
    <text evidence="14 17 18">Belongs to the peptidase S16 family.</text>
</comment>
<dbReference type="InterPro" id="IPR003111">
    <property type="entry name" value="Lon_prtase_N"/>
</dbReference>
<evidence type="ECO:0000256" key="9">
    <source>
        <dbReference type="ARBA" id="ARBA00050665"/>
    </source>
</evidence>
<dbReference type="GO" id="GO:0004252">
    <property type="term" value="F:serine-type endopeptidase activity"/>
    <property type="evidence" value="ECO:0007669"/>
    <property type="project" value="UniProtKB-UniRule"/>
</dbReference>
<dbReference type="Gene3D" id="1.20.58.1480">
    <property type="match status" value="1"/>
</dbReference>
<dbReference type="PIRSF" id="PIRSF001174">
    <property type="entry name" value="Lon_proteas"/>
    <property type="match status" value="1"/>
</dbReference>
<keyword evidence="4 14" id="KW-0547">Nucleotide-binding</keyword>
<dbReference type="SUPFAM" id="SSF54211">
    <property type="entry name" value="Ribosomal protein S5 domain 2-like"/>
    <property type="match status" value="1"/>
</dbReference>
<keyword evidence="7 14" id="KW-0067">ATP-binding</keyword>
<evidence type="ECO:0000256" key="15">
    <source>
        <dbReference type="PIRSR" id="PIRSR001174-1"/>
    </source>
</evidence>
<keyword evidence="2 14" id="KW-0963">Cytoplasm</keyword>
<dbReference type="GO" id="GO:0005524">
    <property type="term" value="F:ATP binding"/>
    <property type="evidence" value="ECO:0007669"/>
    <property type="project" value="UniProtKB-UniRule"/>
</dbReference>
<name>A0A378NV71_9FIRM</name>
<dbReference type="InterPro" id="IPR008269">
    <property type="entry name" value="Lon_proteolytic"/>
</dbReference>
<dbReference type="InterPro" id="IPR027543">
    <property type="entry name" value="Lon_bac"/>
</dbReference>
<comment type="subunit">
    <text evidence="14">Homohexamer. Organized in a ring with a central cavity.</text>
</comment>
<feature type="active site" evidence="14 15">
    <location>
        <position position="719"/>
    </location>
</feature>
<dbReference type="PROSITE" id="PS51787">
    <property type="entry name" value="LON_N"/>
    <property type="match status" value="1"/>
</dbReference>
<evidence type="ECO:0000256" key="12">
    <source>
        <dbReference type="ARBA" id="ARBA00071934"/>
    </source>
</evidence>
<dbReference type="InterPro" id="IPR014721">
    <property type="entry name" value="Ribsml_uS5_D2-typ_fold_subgr"/>
</dbReference>
<evidence type="ECO:0000256" key="3">
    <source>
        <dbReference type="ARBA" id="ARBA00022670"/>
    </source>
</evidence>
<sequence length="770" mass="86603">MGKKSTLSFLPLRGMVLFPNNGAHIDIGRDKSVAALEECLAHGRQIMLSAQKDVEVEDPKREDVYEIGTVCQVQHVTKLNNGIMRAQIEGLYRARILDFRDDGLFIEVDVEEIEEDKTDTKEIQALIRACISKFEDWVKLSHKIPPEVMIAVNVAMDDGGILCNVVTNHLNCKYQDKQEILGIVDLKSRLEALYKLLLQEVEIMELENKIVFDVNKQMNKIQKEYYLREQIKAINKELGEDDEIAEAIEEYRQKMKEHTYPEYVTEALEKELKRLERTNPASPEMGVIQNYIEWVLDLPWDIENQETIDVKEAQKTLDKHHYGLTKVKERIIEYLSIKALSPDIKAPIVCLVGPPGVGKTSIATSIAQALKRKFVRASLGGVRDEAEIRGHRRTYVGAMPGRIIEGIKNAGSKDPLFLLDEVDKMASDYRGDPVSALLEVLDPEQNSTFSDHYIGLAFDLSKVMWIITANDLGNIPRPLRDRMEIIMLPSYTEVEKMHIAKEHLLDKVKKANGLKKSQVNMSDEVISKIIEDYTREAGVRELERQLSKACRKAAYKIVTEKKKSVRITKKNITDFLGKAKYTETKAEKENQVGLCTGLAWTEVGGVILPVEVAVLKGKGNLLLTGQLGDVMKESGRAALTCIRARSEKLKIDEKFYEEKDIHVHFPEGAVPKDGPSAGITMTTAIVSALTGKKVRADVAMTGEITLRGKVLPIGGLKEKSLAAYREGIYTVIMPKANERDLDEIAPEVKTKMKFIPVETIDEVLKVALVD</sequence>
<dbReference type="CDD" id="cd19500">
    <property type="entry name" value="RecA-like_Lon"/>
    <property type="match status" value="1"/>
</dbReference>
<dbReference type="NCBIfam" id="TIGR00763">
    <property type="entry name" value="lon"/>
    <property type="match status" value="1"/>
</dbReference>
<dbReference type="InterPro" id="IPR003593">
    <property type="entry name" value="AAA+_ATPase"/>
</dbReference>
<dbReference type="RefSeq" id="WP_115151982.1">
    <property type="nucleotide sequence ID" value="NZ_UGPP01000001.1"/>
</dbReference>
<dbReference type="InterPro" id="IPR003959">
    <property type="entry name" value="ATPase_AAA_core"/>
</dbReference>
<comment type="catalytic activity">
    <reaction evidence="9 14 17">
        <text>Hydrolysis of proteins in presence of ATP.</text>
        <dbReference type="EC" id="3.4.21.53"/>
    </reaction>
</comment>
<dbReference type="SUPFAM" id="SSF52540">
    <property type="entry name" value="P-loop containing nucleoside triphosphate hydrolases"/>
    <property type="match status" value="1"/>
</dbReference>
<feature type="binding site" evidence="14 16">
    <location>
        <begin position="353"/>
        <end position="360"/>
    </location>
    <ligand>
        <name>ATP</name>
        <dbReference type="ChEBI" id="CHEBI:30616"/>
    </ligand>
</feature>
<dbReference type="HAMAP" id="MF_01973">
    <property type="entry name" value="lon_bact"/>
    <property type="match status" value="1"/>
</dbReference>